<dbReference type="RefSeq" id="WP_177216769.1">
    <property type="nucleotide sequence ID" value="NZ_FOVM01000004.1"/>
</dbReference>
<proteinExistence type="predicted"/>
<evidence type="ECO:0000313" key="1">
    <source>
        <dbReference type="EMBL" id="SFN66890.1"/>
    </source>
</evidence>
<name>A0A1I5AWW2_9MICO</name>
<protein>
    <submittedName>
        <fullName evidence="1">Uncharacterized protein</fullName>
    </submittedName>
</protein>
<keyword evidence="2" id="KW-1185">Reference proteome</keyword>
<accession>A0A1I5AWW2</accession>
<sequence length="48" mass="5375">MSAYDLDDPKHPGYADRLFERRDDLVKEVCVFCGCVGGHFTGCQVAPR</sequence>
<dbReference type="EMBL" id="FOVM01000004">
    <property type="protein sequence ID" value="SFN66890.1"/>
    <property type="molecule type" value="Genomic_DNA"/>
</dbReference>
<reference evidence="2" key="1">
    <citation type="submission" date="2016-10" db="EMBL/GenBank/DDBJ databases">
        <authorList>
            <person name="Varghese N."/>
            <person name="Submissions S."/>
        </authorList>
    </citation>
    <scope>NUCLEOTIDE SEQUENCE [LARGE SCALE GENOMIC DNA]</scope>
    <source>
        <strain evidence="2">CGMCC 1.11101</strain>
    </source>
</reference>
<organism evidence="1 2">
    <name type="scientific">Mycetocola miduiensis</name>
    <dbReference type="NCBI Taxonomy" id="995034"/>
    <lineage>
        <taxon>Bacteria</taxon>
        <taxon>Bacillati</taxon>
        <taxon>Actinomycetota</taxon>
        <taxon>Actinomycetes</taxon>
        <taxon>Micrococcales</taxon>
        <taxon>Microbacteriaceae</taxon>
        <taxon>Mycetocola</taxon>
    </lineage>
</organism>
<dbReference type="AlphaFoldDB" id="A0A1I5AWW2"/>
<evidence type="ECO:0000313" key="2">
    <source>
        <dbReference type="Proteomes" id="UP000198867"/>
    </source>
</evidence>
<dbReference type="Proteomes" id="UP000198867">
    <property type="component" value="Unassembled WGS sequence"/>
</dbReference>
<gene>
    <name evidence="1" type="ORF">SAMN05216219_1585</name>
</gene>